<protein>
    <submittedName>
        <fullName evidence="1">Uncharacterized protein</fullName>
    </submittedName>
</protein>
<dbReference type="AlphaFoldDB" id="A0A0D2NID4"/>
<dbReference type="Proteomes" id="UP000054270">
    <property type="component" value="Unassembled WGS sequence"/>
</dbReference>
<accession>A0A0D2NID4</accession>
<gene>
    <name evidence="1" type="ORF">HYPSUDRAFT_919762</name>
</gene>
<keyword evidence="2" id="KW-1185">Reference proteome</keyword>
<dbReference type="OrthoDB" id="2115822at2759"/>
<reference evidence="2" key="1">
    <citation type="submission" date="2014-04" db="EMBL/GenBank/DDBJ databases">
        <title>Evolutionary Origins and Diversification of the Mycorrhizal Mutualists.</title>
        <authorList>
            <consortium name="DOE Joint Genome Institute"/>
            <consortium name="Mycorrhizal Genomics Consortium"/>
            <person name="Kohler A."/>
            <person name="Kuo A."/>
            <person name="Nagy L.G."/>
            <person name="Floudas D."/>
            <person name="Copeland A."/>
            <person name="Barry K.W."/>
            <person name="Cichocki N."/>
            <person name="Veneault-Fourrey C."/>
            <person name="LaButti K."/>
            <person name="Lindquist E.A."/>
            <person name="Lipzen A."/>
            <person name="Lundell T."/>
            <person name="Morin E."/>
            <person name="Murat C."/>
            <person name="Riley R."/>
            <person name="Ohm R."/>
            <person name="Sun H."/>
            <person name="Tunlid A."/>
            <person name="Henrissat B."/>
            <person name="Grigoriev I.V."/>
            <person name="Hibbett D.S."/>
            <person name="Martin F."/>
        </authorList>
    </citation>
    <scope>NUCLEOTIDE SEQUENCE [LARGE SCALE GENOMIC DNA]</scope>
    <source>
        <strain evidence="2">FD-334 SS-4</strain>
    </source>
</reference>
<sequence length="160" mass="17385">MQETIIYYLQSEVLNTASGAVFSTASNASQIQIADGQLVQNALGTLLYATPEARANSTVTKLAVSWSTEPATGVTFFLTSDYVTMGIQISGIENPVSTAITLIVRGLISWVHAFRGSCSVRQQRAITIISSSIWRTTLPQQVALMRPFSYTSVVLLYEDV</sequence>
<evidence type="ECO:0000313" key="2">
    <source>
        <dbReference type="Proteomes" id="UP000054270"/>
    </source>
</evidence>
<proteinExistence type="predicted"/>
<name>A0A0D2NID4_HYPSF</name>
<organism evidence="1 2">
    <name type="scientific">Hypholoma sublateritium (strain FD-334 SS-4)</name>
    <dbReference type="NCBI Taxonomy" id="945553"/>
    <lineage>
        <taxon>Eukaryota</taxon>
        <taxon>Fungi</taxon>
        <taxon>Dikarya</taxon>
        <taxon>Basidiomycota</taxon>
        <taxon>Agaricomycotina</taxon>
        <taxon>Agaricomycetes</taxon>
        <taxon>Agaricomycetidae</taxon>
        <taxon>Agaricales</taxon>
        <taxon>Agaricineae</taxon>
        <taxon>Strophariaceae</taxon>
        <taxon>Hypholoma</taxon>
    </lineage>
</organism>
<evidence type="ECO:0000313" key="1">
    <source>
        <dbReference type="EMBL" id="KJA18669.1"/>
    </source>
</evidence>
<dbReference type="EMBL" id="KN817586">
    <property type="protein sequence ID" value="KJA18669.1"/>
    <property type="molecule type" value="Genomic_DNA"/>
</dbReference>